<evidence type="ECO:0000259" key="7">
    <source>
        <dbReference type="Pfam" id="PF22451"/>
    </source>
</evidence>
<dbReference type="PANTHER" id="PTHR43413:SF1">
    <property type="entry name" value="SIROHEME DECARBOXYLASE NIRL SUBUNIT"/>
    <property type="match status" value="1"/>
</dbReference>
<dbReference type="AlphaFoldDB" id="A0A1W1CC49"/>
<feature type="domain" description="Siroheme decarboxylase AsnC-like ligand binding" evidence="6">
    <location>
        <begin position="58"/>
        <end position="140"/>
    </location>
</feature>
<dbReference type="EMBL" id="FPHC01000067">
    <property type="protein sequence ID" value="SFV63293.1"/>
    <property type="molecule type" value="Genomic_DNA"/>
</dbReference>
<feature type="domain" description="Siroheme decarboxylase NirL-like HTH" evidence="7">
    <location>
        <begin position="174"/>
        <end position="217"/>
    </location>
</feature>
<sequence length="335" mass="38885">MQDELLYHMQNSFPMEERPFHTLADELGSTPQEVIALVQKLKDEKIIRQTSAIFDTKRLGYKSSLVAFKVSPDRVDEAAKIINAHPGVSHNYLRNHDYNIWFTMAVEPHSRLGLERTIEILAEETKADDFIILPTLKMFKISVKMDTTGKRAKKEKLKKLAFKDIELTSKHIDVIKELQKDISVVDEPFKEAIERLDMSYQEFFDIANELKESGVMRRFATILNHRKAGFGANAMSVWVVPEDRGEEIGKQMASFSAVSHCYLRPSYPNWRYNLFAMVHAKTQDECDSLIDEMAKESGLTEYGKLYSTVEFKKQRLVYFDDAFKEWERLHLDGER</sequence>
<evidence type="ECO:0000256" key="5">
    <source>
        <dbReference type="ARBA" id="ARBA00048470"/>
    </source>
</evidence>
<dbReference type="Gene3D" id="3.30.70.3460">
    <property type="match status" value="2"/>
</dbReference>
<dbReference type="PANTHER" id="PTHR43413">
    <property type="entry name" value="TRANSCRIPTIONAL REGULATOR, ASNC FAMILY"/>
    <property type="match status" value="1"/>
</dbReference>
<keyword evidence="1" id="KW-0456">Lyase</keyword>
<accession>A0A1W1CC49</accession>
<feature type="domain" description="Siroheme decarboxylase AsnC-like ligand binding" evidence="6">
    <location>
        <begin position="227"/>
        <end position="312"/>
    </location>
</feature>
<dbReference type="Pfam" id="PF17805">
    <property type="entry name" value="AsnC_trans_reg2"/>
    <property type="match status" value="2"/>
</dbReference>
<reference evidence="8" key="1">
    <citation type="submission" date="2016-10" db="EMBL/GenBank/DDBJ databases">
        <authorList>
            <person name="de Groot N.N."/>
        </authorList>
    </citation>
    <scope>NUCLEOTIDE SEQUENCE</scope>
</reference>
<comment type="similarity">
    <text evidence="3">Belongs to the Ahb/Nir family.</text>
</comment>
<evidence type="ECO:0000256" key="2">
    <source>
        <dbReference type="ARBA" id="ARBA00023444"/>
    </source>
</evidence>
<evidence type="ECO:0000256" key="3">
    <source>
        <dbReference type="ARBA" id="ARBA00023457"/>
    </source>
</evidence>
<name>A0A1W1CC49_9ZZZZ</name>
<organism evidence="8">
    <name type="scientific">hydrothermal vent metagenome</name>
    <dbReference type="NCBI Taxonomy" id="652676"/>
    <lineage>
        <taxon>unclassified sequences</taxon>
        <taxon>metagenomes</taxon>
        <taxon>ecological metagenomes</taxon>
    </lineage>
</organism>
<dbReference type="InterPro" id="IPR050684">
    <property type="entry name" value="HTH-Siroheme_Decarb"/>
</dbReference>
<dbReference type="Pfam" id="PF22451">
    <property type="entry name" value="NirdL-like_HTH"/>
    <property type="match status" value="2"/>
</dbReference>
<proteinExistence type="inferred from homology"/>
<evidence type="ECO:0000256" key="1">
    <source>
        <dbReference type="ARBA" id="ARBA00023239"/>
    </source>
</evidence>
<comment type="catalytic activity">
    <reaction evidence="5">
        <text>siroheme + 2 H(+) = 12,18-didecarboxysiroheme + 2 CO2</text>
        <dbReference type="Rhea" id="RHEA:19093"/>
        <dbReference type="ChEBI" id="CHEBI:15378"/>
        <dbReference type="ChEBI" id="CHEBI:16526"/>
        <dbReference type="ChEBI" id="CHEBI:60052"/>
        <dbReference type="ChEBI" id="CHEBI:140497"/>
        <dbReference type="EC" id="4.1.1.111"/>
    </reaction>
</comment>
<dbReference type="InterPro" id="IPR040523">
    <property type="entry name" value="AsnC_trans_reg2"/>
</dbReference>
<dbReference type="InterPro" id="IPR053953">
    <property type="entry name" value="NirdL-like_HTH"/>
</dbReference>
<dbReference type="EC" id="4.1.1.111" evidence="4"/>
<evidence type="ECO:0000256" key="4">
    <source>
        <dbReference type="ARBA" id="ARBA00023471"/>
    </source>
</evidence>
<dbReference type="GO" id="GO:0016829">
    <property type="term" value="F:lyase activity"/>
    <property type="evidence" value="ECO:0007669"/>
    <property type="project" value="UniProtKB-KW"/>
</dbReference>
<gene>
    <name evidence="8" type="ORF">MNB_SV-6-594</name>
</gene>
<protein>
    <recommendedName>
        <fullName evidence="4">siroheme decarboxylase</fullName>
        <ecNumber evidence="4">4.1.1.111</ecNumber>
    </recommendedName>
</protein>
<evidence type="ECO:0000259" key="6">
    <source>
        <dbReference type="Pfam" id="PF17805"/>
    </source>
</evidence>
<feature type="domain" description="Siroheme decarboxylase NirL-like HTH" evidence="7">
    <location>
        <begin position="4"/>
        <end position="48"/>
    </location>
</feature>
<comment type="pathway">
    <text evidence="2">Porphyrin-containing compound metabolism.</text>
</comment>
<evidence type="ECO:0000313" key="8">
    <source>
        <dbReference type="EMBL" id="SFV63293.1"/>
    </source>
</evidence>